<reference evidence="2" key="1">
    <citation type="journal article" date="2016" name="Nature">
        <title>The genome of the seagrass Zostera marina reveals angiosperm adaptation to the sea.</title>
        <authorList>
            <person name="Olsen J.L."/>
            <person name="Rouze P."/>
            <person name="Verhelst B."/>
            <person name="Lin Y.-C."/>
            <person name="Bayer T."/>
            <person name="Collen J."/>
            <person name="Dattolo E."/>
            <person name="De Paoli E."/>
            <person name="Dittami S."/>
            <person name="Maumus F."/>
            <person name="Michel G."/>
            <person name="Kersting A."/>
            <person name="Lauritano C."/>
            <person name="Lohaus R."/>
            <person name="Toepel M."/>
            <person name="Tonon T."/>
            <person name="Vanneste K."/>
            <person name="Amirebrahimi M."/>
            <person name="Brakel J."/>
            <person name="Bostroem C."/>
            <person name="Chovatia M."/>
            <person name="Grimwood J."/>
            <person name="Jenkins J.W."/>
            <person name="Jueterbock A."/>
            <person name="Mraz A."/>
            <person name="Stam W.T."/>
            <person name="Tice H."/>
            <person name="Bornberg-Bauer E."/>
            <person name="Green P.J."/>
            <person name="Pearson G.A."/>
            <person name="Procaccini G."/>
            <person name="Duarte C.M."/>
            <person name="Schmutz J."/>
            <person name="Reusch T.B.H."/>
            <person name="Van de Peer Y."/>
        </authorList>
    </citation>
    <scope>NUCLEOTIDE SEQUENCE [LARGE SCALE GENOMIC DNA]</scope>
    <source>
        <strain evidence="2">cv. Finnish</strain>
    </source>
</reference>
<organism evidence="1 2">
    <name type="scientific">Zostera marina</name>
    <name type="common">Eelgrass</name>
    <dbReference type="NCBI Taxonomy" id="29655"/>
    <lineage>
        <taxon>Eukaryota</taxon>
        <taxon>Viridiplantae</taxon>
        <taxon>Streptophyta</taxon>
        <taxon>Embryophyta</taxon>
        <taxon>Tracheophyta</taxon>
        <taxon>Spermatophyta</taxon>
        <taxon>Magnoliopsida</taxon>
        <taxon>Liliopsida</taxon>
        <taxon>Zosteraceae</taxon>
        <taxon>Zostera</taxon>
    </lineage>
</organism>
<evidence type="ECO:0000313" key="1">
    <source>
        <dbReference type="EMBL" id="KMZ65866.1"/>
    </source>
</evidence>
<dbReference type="AlphaFoldDB" id="A0A0K9PA66"/>
<keyword evidence="2" id="KW-1185">Reference proteome</keyword>
<comment type="caution">
    <text evidence="1">The sequence shown here is derived from an EMBL/GenBank/DDBJ whole genome shotgun (WGS) entry which is preliminary data.</text>
</comment>
<accession>A0A0K9PA66</accession>
<protein>
    <submittedName>
        <fullName evidence="1">Uncharacterized protein</fullName>
    </submittedName>
</protein>
<proteinExistence type="predicted"/>
<sequence length="34" mass="4327">MDVLFVWLKKNAILSSYSKNIKIYSYYKRLWYEY</sequence>
<dbReference type="Proteomes" id="UP000036987">
    <property type="component" value="Unassembled WGS sequence"/>
</dbReference>
<name>A0A0K9PA66_ZOSMR</name>
<gene>
    <name evidence="1" type="ORF">ZOSMA_3083G00030</name>
</gene>
<evidence type="ECO:0000313" key="2">
    <source>
        <dbReference type="Proteomes" id="UP000036987"/>
    </source>
</evidence>
<dbReference type="EMBL" id="LFYR01001007">
    <property type="protein sequence ID" value="KMZ65866.1"/>
    <property type="molecule type" value="Genomic_DNA"/>
</dbReference>